<sequence length="117" mass="13650">MEAFQIGVCVSPYGFDWSKPLDALQKIKEEISELEKALKAKKGDEIFREIGDIFFSIANVSRLLGVNPEIALRQANKKFVKRFKFIERKLEKQGKELDQTSLEEMDRIWEEAKQKIE</sequence>
<dbReference type="GO" id="GO:0046047">
    <property type="term" value="P:TTP catabolic process"/>
    <property type="evidence" value="ECO:0007669"/>
    <property type="project" value="TreeGrafter"/>
</dbReference>
<dbReference type="AlphaFoldDB" id="X1T1G4"/>
<dbReference type="GO" id="GO:0047429">
    <property type="term" value="F:nucleoside triphosphate diphosphatase activity"/>
    <property type="evidence" value="ECO:0007669"/>
    <property type="project" value="InterPro"/>
</dbReference>
<protein>
    <recommendedName>
        <fullName evidence="1">NTP pyrophosphohydrolase MazG-like domain-containing protein</fullName>
    </recommendedName>
</protein>
<dbReference type="GO" id="GO:0046076">
    <property type="term" value="P:dTTP catabolic process"/>
    <property type="evidence" value="ECO:0007669"/>
    <property type="project" value="TreeGrafter"/>
</dbReference>
<dbReference type="PANTHER" id="PTHR30522:SF0">
    <property type="entry name" value="NUCLEOSIDE TRIPHOSPHATE PYROPHOSPHOHYDROLASE"/>
    <property type="match status" value="1"/>
</dbReference>
<dbReference type="GO" id="GO:0046081">
    <property type="term" value="P:dUTP catabolic process"/>
    <property type="evidence" value="ECO:0007669"/>
    <property type="project" value="TreeGrafter"/>
</dbReference>
<name>X1T1G4_9ZZZZ</name>
<proteinExistence type="predicted"/>
<comment type="caution">
    <text evidence="2">The sequence shown here is derived from an EMBL/GenBank/DDBJ whole genome shotgun (WGS) entry which is preliminary data.</text>
</comment>
<dbReference type="PANTHER" id="PTHR30522">
    <property type="entry name" value="NUCLEOSIDE TRIPHOSPHATE PYROPHOSPHOHYDROLASE"/>
    <property type="match status" value="1"/>
</dbReference>
<reference evidence="2" key="1">
    <citation type="journal article" date="2014" name="Front. Microbiol.">
        <title>High frequency of phylogenetically diverse reductive dehalogenase-homologous genes in deep subseafloor sedimentary metagenomes.</title>
        <authorList>
            <person name="Kawai M."/>
            <person name="Futagami T."/>
            <person name="Toyoda A."/>
            <person name="Takaki Y."/>
            <person name="Nishi S."/>
            <person name="Hori S."/>
            <person name="Arai W."/>
            <person name="Tsubouchi T."/>
            <person name="Morono Y."/>
            <person name="Uchiyama I."/>
            <person name="Ito T."/>
            <person name="Fujiyama A."/>
            <person name="Inagaki F."/>
            <person name="Takami H."/>
        </authorList>
    </citation>
    <scope>NUCLEOTIDE SEQUENCE</scope>
    <source>
        <strain evidence="2">Expedition CK06-06</strain>
    </source>
</reference>
<dbReference type="CDD" id="cd11529">
    <property type="entry name" value="NTP-PPase_MazG_Cterm"/>
    <property type="match status" value="1"/>
</dbReference>
<dbReference type="InterPro" id="IPR004518">
    <property type="entry name" value="MazG-like_dom"/>
</dbReference>
<gene>
    <name evidence="2" type="ORF">S12H4_12552</name>
</gene>
<dbReference type="Pfam" id="PF03819">
    <property type="entry name" value="MazG"/>
    <property type="match status" value="1"/>
</dbReference>
<feature type="domain" description="NTP pyrophosphohydrolase MazG-like" evidence="1">
    <location>
        <begin position="23"/>
        <end position="82"/>
    </location>
</feature>
<dbReference type="EMBL" id="BARW01006004">
    <property type="protein sequence ID" value="GAI85231.1"/>
    <property type="molecule type" value="Genomic_DNA"/>
</dbReference>
<evidence type="ECO:0000259" key="1">
    <source>
        <dbReference type="Pfam" id="PF03819"/>
    </source>
</evidence>
<dbReference type="GO" id="GO:0046052">
    <property type="term" value="P:UTP catabolic process"/>
    <property type="evidence" value="ECO:0007669"/>
    <property type="project" value="TreeGrafter"/>
</dbReference>
<organism evidence="2">
    <name type="scientific">marine sediment metagenome</name>
    <dbReference type="NCBI Taxonomy" id="412755"/>
    <lineage>
        <taxon>unclassified sequences</taxon>
        <taxon>metagenomes</taxon>
        <taxon>ecological metagenomes</taxon>
    </lineage>
</organism>
<dbReference type="GO" id="GO:0046061">
    <property type="term" value="P:dATP catabolic process"/>
    <property type="evidence" value="ECO:0007669"/>
    <property type="project" value="TreeGrafter"/>
</dbReference>
<dbReference type="InterPro" id="IPR011551">
    <property type="entry name" value="NTP_PyrPHydrolase_MazG"/>
</dbReference>
<evidence type="ECO:0000313" key="2">
    <source>
        <dbReference type="EMBL" id="GAI85231.1"/>
    </source>
</evidence>
<dbReference type="SUPFAM" id="SSF101386">
    <property type="entry name" value="all-alpha NTP pyrophosphatases"/>
    <property type="match status" value="1"/>
</dbReference>
<accession>X1T1G4</accession>
<dbReference type="GO" id="GO:0006203">
    <property type="term" value="P:dGTP catabolic process"/>
    <property type="evidence" value="ECO:0007669"/>
    <property type="project" value="TreeGrafter"/>
</dbReference>
<dbReference type="InterPro" id="IPR048011">
    <property type="entry name" value="NTP-PPase_MazG-like_C"/>
</dbReference>
<dbReference type="Gene3D" id="1.10.287.1080">
    <property type="entry name" value="MazG-like"/>
    <property type="match status" value="1"/>
</dbReference>